<dbReference type="Proteomes" id="UP000298416">
    <property type="component" value="Unassembled WGS sequence"/>
</dbReference>
<name>A0A8X8WGH9_SALSN</name>
<evidence type="ECO:0000313" key="2">
    <source>
        <dbReference type="Proteomes" id="UP000298416"/>
    </source>
</evidence>
<sequence length="118" mass="13271">MSLHYTKELSITSGATRSATPSGSVPKCEYISPFSGVKLWWKNGDFHEHPRKENSMYREKALERNQKIQLCPAFGGSSAANTVVRHEETIDRCFMWKDAPWPCSYLIAPKASSTSKTS</sequence>
<reference evidence="1" key="2">
    <citation type="submission" date="2020-08" db="EMBL/GenBank/DDBJ databases">
        <title>Plant Genome Project.</title>
        <authorList>
            <person name="Zhang R.-G."/>
        </authorList>
    </citation>
    <scope>NUCLEOTIDE SEQUENCE</scope>
    <source>
        <strain evidence="1">Huo1</strain>
        <tissue evidence="1">Leaf</tissue>
    </source>
</reference>
<organism evidence="1">
    <name type="scientific">Salvia splendens</name>
    <name type="common">Scarlet sage</name>
    <dbReference type="NCBI Taxonomy" id="180675"/>
    <lineage>
        <taxon>Eukaryota</taxon>
        <taxon>Viridiplantae</taxon>
        <taxon>Streptophyta</taxon>
        <taxon>Embryophyta</taxon>
        <taxon>Tracheophyta</taxon>
        <taxon>Spermatophyta</taxon>
        <taxon>Magnoliopsida</taxon>
        <taxon>eudicotyledons</taxon>
        <taxon>Gunneridae</taxon>
        <taxon>Pentapetalae</taxon>
        <taxon>asterids</taxon>
        <taxon>lamiids</taxon>
        <taxon>Lamiales</taxon>
        <taxon>Lamiaceae</taxon>
        <taxon>Nepetoideae</taxon>
        <taxon>Mentheae</taxon>
        <taxon>Salviinae</taxon>
        <taxon>Salvia</taxon>
        <taxon>Salvia subgen. Calosphace</taxon>
        <taxon>core Calosphace</taxon>
    </lineage>
</organism>
<evidence type="ECO:0000313" key="1">
    <source>
        <dbReference type="EMBL" id="KAG6393654.1"/>
    </source>
</evidence>
<comment type="caution">
    <text evidence="1">The sequence shown here is derived from an EMBL/GenBank/DDBJ whole genome shotgun (WGS) entry which is preliminary data.</text>
</comment>
<reference evidence="1" key="1">
    <citation type="submission" date="2018-01" db="EMBL/GenBank/DDBJ databases">
        <authorList>
            <person name="Mao J.F."/>
        </authorList>
    </citation>
    <scope>NUCLEOTIDE SEQUENCE</scope>
    <source>
        <strain evidence="1">Huo1</strain>
        <tissue evidence="1">Leaf</tissue>
    </source>
</reference>
<proteinExistence type="predicted"/>
<protein>
    <submittedName>
        <fullName evidence="1">Uncharacterized protein</fullName>
    </submittedName>
</protein>
<dbReference type="AlphaFoldDB" id="A0A8X8WGH9"/>
<keyword evidence="2" id="KW-1185">Reference proteome</keyword>
<accession>A0A8X8WGH9</accession>
<dbReference type="EMBL" id="PNBA02000018">
    <property type="protein sequence ID" value="KAG6393654.1"/>
    <property type="molecule type" value="Genomic_DNA"/>
</dbReference>
<gene>
    <name evidence="1" type="ORF">SASPL_147898</name>
</gene>